<gene>
    <name evidence="4" type="ORF">EAW56_11905</name>
    <name evidence="3" type="ORF">EAW56_12220</name>
</gene>
<evidence type="ECO:0000313" key="4">
    <source>
        <dbReference type="EMBL" id="RMD16168.1"/>
    </source>
</evidence>
<comment type="caution">
    <text evidence="1">Lacks conserved residue(s) required for the propagation of feature annotation.</text>
</comment>
<protein>
    <submittedName>
        <fullName evidence="4">DNA-binding response regulator</fullName>
    </submittedName>
</protein>
<dbReference type="InterPro" id="IPR011006">
    <property type="entry name" value="CheY-like_superfamily"/>
</dbReference>
<dbReference type="Gene3D" id="3.40.50.2300">
    <property type="match status" value="1"/>
</dbReference>
<proteinExistence type="predicted"/>
<dbReference type="EMBL" id="RDRE01000134">
    <property type="protein sequence ID" value="RMD14287.1"/>
    <property type="molecule type" value="Genomic_DNA"/>
</dbReference>
<reference evidence="4 5" key="1">
    <citation type="submission" date="2018-10" db="EMBL/GenBank/DDBJ databases">
        <title>Whole genome sequence of Corynebacterium gottingense DSM 130494T.</title>
        <authorList>
            <person name="Bernier A.-M."/>
            <person name="Bernard K."/>
        </authorList>
    </citation>
    <scope>NUCLEOTIDE SEQUENCE [LARGE SCALE GENOMIC DNA]</scope>
    <source>
        <strain evidence="4 5">DSM 103494</strain>
    </source>
</reference>
<keyword evidence="5" id="KW-1185">Reference proteome</keyword>
<feature type="domain" description="Response regulatory" evidence="2">
    <location>
        <begin position="3"/>
        <end position="37"/>
    </location>
</feature>
<dbReference type="Proteomes" id="UP000266886">
    <property type="component" value="Unassembled WGS sequence"/>
</dbReference>
<keyword evidence="4" id="KW-0238">DNA-binding</keyword>
<evidence type="ECO:0000313" key="5">
    <source>
        <dbReference type="Proteomes" id="UP000266886"/>
    </source>
</evidence>
<evidence type="ECO:0000259" key="2">
    <source>
        <dbReference type="PROSITE" id="PS50110"/>
    </source>
</evidence>
<evidence type="ECO:0000256" key="1">
    <source>
        <dbReference type="PROSITE-ProRule" id="PRU00169"/>
    </source>
</evidence>
<dbReference type="PROSITE" id="PS50110">
    <property type="entry name" value="RESPONSE_REGULATORY"/>
    <property type="match status" value="1"/>
</dbReference>
<organism evidence="4 5">
    <name type="scientific">Corynebacterium gottingense</name>
    <dbReference type="NCBI Taxonomy" id="2041036"/>
    <lineage>
        <taxon>Bacteria</taxon>
        <taxon>Bacillati</taxon>
        <taxon>Actinomycetota</taxon>
        <taxon>Actinomycetes</taxon>
        <taxon>Mycobacteriales</taxon>
        <taxon>Corynebacteriaceae</taxon>
        <taxon>Corynebacterium</taxon>
    </lineage>
</organism>
<comment type="caution">
    <text evidence="4">The sequence shown here is derived from an EMBL/GenBank/DDBJ whole genome shotgun (WGS) entry which is preliminary data.</text>
</comment>
<name>A0ABX9UGL0_9CORY</name>
<accession>A0ABX9UGL0</accession>
<dbReference type="EMBL" id="RDRE01000100">
    <property type="protein sequence ID" value="RMD16168.1"/>
    <property type="molecule type" value="Genomic_DNA"/>
</dbReference>
<feature type="non-terminal residue" evidence="4">
    <location>
        <position position="37"/>
    </location>
</feature>
<sequence length="37" mass="3939">MIRVMLIDDHPVVRAGLRAVLDSFGDIEVVAEGADGT</sequence>
<dbReference type="GO" id="GO:0003677">
    <property type="term" value="F:DNA binding"/>
    <property type="evidence" value="ECO:0007669"/>
    <property type="project" value="UniProtKB-KW"/>
</dbReference>
<dbReference type="InterPro" id="IPR001789">
    <property type="entry name" value="Sig_transdc_resp-reg_receiver"/>
</dbReference>
<dbReference type="SUPFAM" id="SSF52172">
    <property type="entry name" value="CheY-like"/>
    <property type="match status" value="1"/>
</dbReference>
<evidence type="ECO:0000313" key="3">
    <source>
        <dbReference type="EMBL" id="RMD14287.1"/>
    </source>
</evidence>